<dbReference type="PANTHER" id="PTHR33406">
    <property type="entry name" value="MEMBRANE PROTEIN MJ1562-RELATED"/>
    <property type="match status" value="1"/>
</dbReference>
<evidence type="ECO:0000259" key="7">
    <source>
        <dbReference type="PROSITE" id="PS50156"/>
    </source>
</evidence>
<dbReference type="Gene3D" id="1.20.1640.10">
    <property type="entry name" value="Multidrug efflux transporter AcrB transmembrane domain"/>
    <property type="match status" value="2"/>
</dbReference>
<feature type="transmembrane region" description="Helical" evidence="6">
    <location>
        <begin position="298"/>
        <end position="321"/>
    </location>
</feature>
<keyword evidence="4 6" id="KW-1133">Transmembrane helix</keyword>
<dbReference type="PROSITE" id="PS50156">
    <property type="entry name" value="SSD"/>
    <property type="match status" value="2"/>
</dbReference>
<sequence>MSFEDFLEKISRFVAERPGFVVSATVLVVVIFLIFASQTEFTSLEYENMFPIGDPVYKKLELYQKDFGIRAEGVYIMIKGDDVVNREVYEYMLKLGVSLRNLDGVGGVTSPASIISELNGGILPEDESQLKRLTELYAYQLVPKETLALISVTVTVTDPDKTVELAKQIERVVELTHRPTGITTEVTGSPVLSYQVTQTTRKETGMTTTASIIAMIVLLAVTFSGAVRKKYTAIIPLIISVFSVIVIVGLLPIVGIKLDTVISSSLPILIGLAIEYAAQIQNRYEHERMRGVDRDNSIVISVTKTGLAVILAMLTTVIGFMSMATTLIPELAIFGASISLGLIIAYIFSIISLPAILKMLDREEETIKVKDERKEIGILERVLTSVASITASKPKTILALAMVIIIFGAYANTQIELETDTKKYFPENLPAMMKFSELEDIMGKQYVYTIVLSVDEVGIEELKRMNELGNYIVSKEDMVYRCDSLSSLVKEYLGRLPENDAELSAILSMIPENVLKRYVSGHTLALYLYTTADTHDKRVELTEYLKRDVEFFGWYGGYYITGQPVIMAHLGETMWNSQTQMTLVAYCFIVLLLFATYRSITRAIVPLVTITVVIGVLNTTMFLGGIKQTFMSIAINSISLGLGIDFSIHMSERYAEERQKHSPEDAVRISIEETGKAIVTSALTMAGGFGALMLSSFPMLWNFGFLSFIAIIFSLIGALTVVPAFLMITEMFRLRGVTHEGEAGNSTCNSTGDPSNFFSFKC</sequence>
<feature type="transmembrane region" description="Helical" evidence="6">
    <location>
        <begin position="205"/>
        <end position="227"/>
    </location>
</feature>
<gene>
    <name evidence="8" type="ORF">ENX77_00845</name>
</gene>
<evidence type="ECO:0000256" key="2">
    <source>
        <dbReference type="ARBA" id="ARBA00022475"/>
    </source>
</evidence>
<dbReference type="NCBIfam" id="TIGR00921">
    <property type="entry name" value="2A067"/>
    <property type="match status" value="1"/>
</dbReference>
<comment type="subcellular location">
    <subcellularLocation>
        <location evidence="1">Cell membrane</location>
        <topology evidence="1">Multi-pass membrane protein</topology>
    </subcellularLocation>
</comment>
<keyword evidence="2" id="KW-1003">Cell membrane</keyword>
<evidence type="ECO:0000256" key="5">
    <source>
        <dbReference type="ARBA" id="ARBA00023136"/>
    </source>
</evidence>
<keyword evidence="3 6" id="KW-0812">Transmembrane</keyword>
<feature type="transmembrane region" description="Helical" evidence="6">
    <location>
        <begin position="677"/>
        <end position="697"/>
    </location>
</feature>
<feature type="transmembrane region" description="Helical" evidence="6">
    <location>
        <begin position="604"/>
        <end position="623"/>
    </location>
</feature>
<feature type="domain" description="SSD" evidence="7">
    <location>
        <begin position="229"/>
        <end position="359"/>
    </location>
</feature>
<feature type="transmembrane region" description="Helical" evidence="6">
    <location>
        <begin position="703"/>
        <end position="726"/>
    </location>
</feature>
<accession>A0A7C3UCW2</accession>
<feature type="domain" description="SSD" evidence="7">
    <location>
        <begin position="592"/>
        <end position="728"/>
    </location>
</feature>
<feature type="transmembrane region" description="Helical" evidence="6">
    <location>
        <begin position="234"/>
        <end position="254"/>
    </location>
</feature>
<dbReference type="InterPro" id="IPR000731">
    <property type="entry name" value="SSD"/>
</dbReference>
<name>A0A7C3UCW2_9EURY</name>
<dbReference type="PANTHER" id="PTHR33406:SF13">
    <property type="entry name" value="MEMBRANE PROTEIN YDFJ"/>
    <property type="match status" value="1"/>
</dbReference>
<dbReference type="InterPro" id="IPR004869">
    <property type="entry name" value="MMPL_dom"/>
</dbReference>
<evidence type="ECO:0000256" key="3">
    <source>
        <dbReference type="ARBA" id="ARBA00022692"/>
    </source>
</evidence>
<dbReference type="InterPro" id="IPR050545">
    <property type="entry name" value="Mycobact_MmpL"/>
</dbReference>
<evidence type="ECO:0000256" key="4">
    <source>
        <dbReference type="ARBA" id="ARBA00022989"/>
    </source>
</evidence>
<protein>
    <submittedName>
        <fullName evidence="8">MFP transporter</fullName>
    </submittedName>
</protein>
<feature type="transmembrane region" description="Helical" evidence="6">
    <location>
        <begin position="333"/>
        <end position="357"/>
    </location>
</feature>
<dbReference type="GO" id="GO:0005886">
    <property type="term" value="C:plasma membrane"/>
    <property type="evidence" value="ECO:0007669"/>
    <property type="project" value="UniProtKB-SubCell"/>
</dbReference>
<evidence type="ECO:0000256" key="6">
    <source>
        <dbReference type="SAM" id="Phobius"/>
    </source>
</evidence>
<evidence type="ECO:0000256" key="1">
    <source>
        <dbReference type="ARBA" id="ARBA00004651"/>
    </source>
</evidence>
<feature type="transmembrane region" description="Helical" evidence="6">
    <location>
        <begin position="20"/>
        <end position="37"/>
    </location>
</feature>
<dbReference type="Pfam" id="PF03176">
    <property type="entry name" value="MMPL"/>
    <property type="match status" value="2"/>
</dbReference>
<reference evidence="8" key="1">
    <citation type="journal article" date="2020" name="mSystems">
        <title>Genome- and Community-Level Interaction Insights into Carbon Utilization and Element Cycling Functions of Hydrothermarchaeota in Hydrothermal Sediment.</title>
        <authorList>
            <person name="Zhou Z."/>
            <person name="Liu Y."/>
            <person name="Xu W."/>
            <person name="Pan J."/>
            <person name="Luo Z.H."/>
            <person name="Li M."/>
        </authorList>
    </citation>
    <scope>NUCLEOTIDE SEQUENCE [LARGE SCALE GENOMIC DNA]</scope>
    <source>
        <strain evidence="8">SpSt-97</strain>
    </source>
</reference>
<evidence type="ECO:0000313" key="8">
    <source>
        <dbReference type="EMBL" id="HGE65674.1"/>
    </source>
</evidence>
<organism evidence="8">
    <name type="scientific">Geoglobus ahangari</name>
    <dbReference type="NCBI Taxonomy" id="113653"/>
    <lineage>
        <taxon>Archaea</taxon>
        <taxon>Methanobacteriati</taxon>
        <taxon>Methanobacteriota</taxon>
        <taxon>Archaeoglobi</taxon>
        <taxon>Archaeoglobales</taxon>
        <taxon>Archaeoglobaceae</taxon>
        <taxon>Geoglobus</taxon>
    </lineage>
</organism>
<proteinExistence type="predicted"/>
<feature type="transmembrane region" description="Helical" evidence="6">
    <location>
        <begin position="579"/>
        <end position="597"/>
    </location>
</feature>
<dbReference type="SUPFAM" id="SSF82866">
    <property type="entry name" value="Multidrug efflux transporter AcrB transmembrane domain"/>
    <property type="match status" value="2"/>
</dbReference>
<keyword evidence="5 6" id="KW-0472">Membrane</keyword>
<feature type="transmembrane region" description="Helical" evidence="6">
    <location>
        <begin position="260"/>
        <end position="278"/>
    </location>
</feature>
<dbReference type="AlphaFoldDB" id="A0A7C3UCW2"/>
<comment type="caution">
    <text evidence="8">The sequence shown here is derived from an EMBL/GenBank/DDBJ whole genome shotgun (WGS) entry which is preliminary data.</text>
</comment>
<dbReference type="EMBL" id="DTPI01000006">
    <property type="protein sequence ID" value="HGE65674.1"/>
    <property type="molecule type" value="Genomic_DNA"/>
</dbReference>